<evidence type="ECO:0000256" key="1">
    <source>
        <dbReference type="SAM" id="SignalP"/>
    </source>
</evidence>
<name>A0A1X6NJW2_PORUM</name>
<sequence length="363" mass="36367">MAALAARPGAGRCASMTALAVVAAVMAAVATSATAHRRYKGHGRRLGRAFDPLALLDGYPTGQEPLLSPAALQAALPPGLACGAVVPNTSHVVDCGWGRPGRVPPGTIAFQPRRVGGAPPPPRDRTTLLFLHGQSSAPLTQYLPLVVGLLSTPASAGLRLLMPIAPRVTALRVGAVDGADGGAAAWMNLYVPPPAGVAAAEAATNDTQRVAIATAHPWAMDSLDLALSVTRLRRIAAFEVASGRRVAVVGHSLGAGAALHLTALSPPDTFAAVLAVAGPLPLADEYVAGTLSSAGRGGVVLLHGTADTTIPASAGRVGAAVWGDGARFRAVEGASHAGVLGTPPMVEEVGVLLGRACAVPGQT</sequence>
<feature type="signal peptide" evidence="1">
    <location>
        <begin position="1"/>
        <end position="35"/>
    </location>
</feature>
<gene>
    <name evidence="2" type="ORF">BU14_2126s0001</name>
</gene>
<keyword evidence="3" id="KW-1185">Reference proteome</keyword>
<dbReference type="EMBL" id="KV919988">
    <property type="protein sequence ID" value="OSX68888.1"/>
    <property type="molecule type" value="Genomic_DNA"/>
</dbReference>
<dbReference type="InterPro" id="IPR029058">
    <property type="entry name" value="AB_hydrolase_fold"/>
</dbReference>
<proteinExistence type="predicted"/>
<dbReference type="SUPFAM" id="SSF53474">
    <property type="entry name" value="alpha/beta-Hydrolases"/>
    <property type="match status" value="1"/>
</dbReference>
<protein>
    <recommendedName>
        <fullName evidence="4">Phospholipase/carboxylesterase/thioesterase domain-containing protein</fullName>
    </recommendedName>
</protein>
<evidence type="ECO:0008006" key="4">
    <source>
        <dbReference type="Google" id="ProtNLM"/>
    </source>
</evidence>
<feature type="chain" id="PRO_5013095320" description="Phospholipase/carboxylesterase/thioesterase domain-containing protein" evidence="1">
    <location>
        <begin position="36"/>
        <end position="363"/>
    </location>
</feature>
<evidence type="ECO:0000313" key="3">
    <source>
        <dbReference type="Proteomes" id="UP000218209"/>
    </source>
</evidence>
<keyword evidence="1" id="KW-0732">Signal</keyword>
<reference evidence="2 3" key="1">
    <citation type="submission" date="2017-03" db="EMBL/GenBank/DDBJ databases">
        <title>WGS assembly of Porphyra umbilicalis.</title>
        <authorList>
            <person name="Brawley S.H."/>
            <person name="Blouin N.A."/>
            <person name="Ficko-Blean E."/>
            <person name="Wheeler G.L."/>
            <person name="Lohr M."/>
            <person name="Goodson H.V."/>
            <person name="Jenkins J.W."/>
            <person name="Blaby-Haas C.E."/>
            <person name="Helliwell K.E."/>
            <person name="Chan C."/>
            <person name="Marriage T."/>
            <person name="Bhattacharya D."/>
            <person name="Klein A.S."/>
            <person name="Badis Y."/>
            <person name="Brodie J."/>
            <person name="Cao Y."/>
            <person name="Collen J."/>
            <person name="Dittami S.M."/>
            <person name="Gachon C.M."/>
            <person name="Green B.R."/>
            <person name="Karpowicz S."/>
            <person name="Kim J.W."/>
            <person name="Kudahl U."/>
            <person name="Lin S."/>
            <person name="Michel G."/>
            <person name="Mittag M."/>
            <person name="Olson B.J."/>
            <person name="Pangilinan J."/>
            <person name="Peng Y."/>
            <person name="Qiu H."/>
            <person name="Shu S."/>
            <person name="Singer J.T."/>
            <person name="Smith A.G."/>
            <person name="Sprecher B.N."/>
            <person name="Wagner V."/>
            <person name="Wang W."/>
            <person name="Wang Z.-Y."/>
            <person name="Yan J."/>
            <person name="Yarish C."/>
            <person name="Zoeuner-Riek S."/>
            <person name="Zhuang Y."/>
            <person name="Zou Y."/>
            <person name="Lindquist E.A."/>
            <person name="Grimwood J."/>
            <person name="Barry K."/>
            <person name="Rokhsar D.S."/>
            <person name="Schmutz J."/>
            <person name="Stiller J.W."/>
            <person name="Grossman A.R."/>
            <person name="Prochnik S.E."/>
        </authorList>
    </citation>
    <scope>NUCLEOTIDE SEQUENCE [LARGE SCALE GENOMIC DNA]</scope>
    <source>
        <strain evidence="2">4086291</strain>
    </source>
</reference>
<organism evidence="2 3">
    <name type="scientific">Porphyra umbilicalis</name>
    <name type="common">Purple laver</name>
    <name type="synonym">Red alga</name>
    <dbReference type="NCBI Taxonomy" id="2786"/>
    <lineage>
        <taxon>Eukaryota</taxon>
        <taxon>Rhodophyta</taxon>
        <taxon>Bangiophyceae</taxon>
        <taxon>Bangiales</taxon>
        <taxon>Bangiaceae</taxon>
        <taxon>Porphyra</taxon>
    </lineage>
</organism>
<dbReference type="AlphaFoldDB" id="A0A1X6NJW2"/>
<evidence type="ECO:0000313" key="2">
    <source>
        <dbReference type="EMBL" id="OSX68888.1"/>
    </source>
</evidence>
<accession>A0A1X6NJW2</accession>
<dbReference type="Gene3D" id="3.40.50.1820">
    <property type="entry name" value="alpha/beta hydrolase"/>
    <property type="match status" value="1"/>
</dbReference>
<dbReference type="Proteomes" id="UP000218209">
    <property type="component" value="Unassembled WGS sequence"/>
</dbReference>